<comment type="caution">
    <text evidence="1">The sequence shown here is derived from an EMBL/GenBank/DDBJ whole genome shotgun (WGS) entry which is preliminary data.</text>
</comment>
<protein>
    <recommendedName>
        <fullName evidence="3">Helix-turn-helix domain-containing protein</fullName>
    </recommendedName>
</protein>
<evidence type="ECO:0000313" key="2">
    <source>
        <dbReference type="Proteomes" id="UP001596410"/>
    </source>
</evidence>
<accession>A0ABW2EJA6</accession>
<sequence length="89" mass="10258">MNYIKELNAFYNQIELHSLSSSAIVLWGALMHFNNISGWKKEFSVAASSLRSRSGLRESSFNRGCTELKEKGFIKHRSVHRNHAPIYQM</sequence>
<evidence type="ECO:0008006" key="3">
    <source>
        <dbReference type="Google" id="ProtNLM"/>
    </source>
</evidence>
<dbReference type="EMBL" id="JBHSZV010000027">
    <property type="protein sequence ID" value="MFC7062350.1"/>
    <property type="molecule type" value="Genomic_DNA"/>
</dbReference>
<name>A0ABW2EJA6_9BACI</name>
<organism evidence="1 2">
    <name type="scientific">Halobacillus seohaensis</name>
    <dbReference type="NCBI Taxonomy" id="447421"/>
    <lineage>
        <taxon>Bacteria</taxon>
        <taxon>Bacillati</taxon>
        <taxon>Bacillota</taxon>
        <taxon>Bacilli</taxon>
        <taxon>Bacillales</taxon>
        <taxon>Bacillaceae</taxon>
        <taxon>Halobacillus</taxon>
    </lineage>
</organism>
<gene>
    <name evidence="1" type="ORF">ACFQIC_10815</name>
</gene>
<dbReference type="Proteomes" id="UP001596410">
    <property type="component" value="Unassembled WGS sequence"/>
</dbReference>
<dbReference type="RefSeq" id="WP_204712168.1">
    <property type="nucleotide sequence ID" value="NZ_JBHSZV010000027.1"/>
</dbReference>
<keyword evidence="2" id="KW-1185">Reference proteome</keyword>
<proteinExistence type="predicted"/>
<reference evidence="2" key="1">
    <citation type="journal article" date="2019" name="Int. J. Syst. Evol. Microbiol.">
        <title>The Global Catalogue of Microorganisms (GCM) 10K type strain sequencing project: providing services to taxonomists for standard genome sequencing and annotation.</title>
        <authorList>
            <consortium name="The Broad Institute Genomics Platform"/>
            <consortium name="The Broad Institute Genome Sequencing Center for Infectious Disease"/>
            <person name="Wu L."/>
            <person name="Ma J."/>
        </authorList>
    </citation>
    <scope>NUCLEOTIDE SEQUENCE [LARGE SCALE GENOMIC DNA]</scope>
    <source>
        <strain evidence="2">CGMCC 4.1621</strain>
    </source>
</reference>
<evidence type="ECO:0000313" key="1">
    <source>
        <dbReference type="EMBL" id="MFC7062350.1"/>
    </source>
</evidence>